<evidence type="ECO:0000313" key="2">
    <source>
        <dbReference type="Proteomes" id="UP001652641"/>
    </source>
</evidence>
<dbReference type="RefSeq" id="XP_072591272.1">
    <property type="nucleotide sequence ID" value="XM_072735171.1"/>
</dbReference>
<evidence type="ECO:0008006" key="4">
    <source>
        <dbReference type="Google" id="ProtNLM"/>
    </source>
</evidence>
<dbReference type="GeneID" id="112921736"/>
<evidence type="ECO:0000256" key="1">
    <source>
        <dbReference type="SAM" id="MobiDB-lite"/>
    </source>
</evidence>
<feature type="compositionally biased region" description="Gly residues" evidence="1">
    <location>
        <begin position="36"/>
        <end position="45"/>
    </location>
</feature>
<dbReference type="Proteomes" id="UP001652641">
    <property type="component" value="Chromosome 14"/>
</dbReference>
<accession>A0ABM4YLX0</accession>
<feature type="region of interest" description="Disordered" evidence="1">
    <location>
        <begin position="1"/>
        <end position="219"/>
    </location>
</feature>
<name>A0ABM4YLX0_VULVU</name>
<protein>
    <recommendedName>
        <fullName evidence="4">Translation initiation factor IF-2-like</fullName>
    </recommendedName>
</protein>
<evidence type="ECO:0000313" key="3">
    <source>
        <dbReference type="RefSeq" id="XP_072591272.1"/>
    </source>
</evidence>
<organism evidence="2 3">
    <name type="scientific">Vulpes vulpes</name>
    <name type="common">Red fox</name>
    <dbReference type="NCBI Taxonomy" id="9627"/>
    <lineage>
        <taxon>Eukaryota</taxon>
        <taxon>Metazoa</taxon>
        <taxon>Chordata</taxon>
        <taxon>Craniata</taxon>
        <taxon>Vertebrata</taxon>
        <taxon>Euteleostomi</taxon>
        <taxon>Mammalia</taxon>
        <taxon>Eutheria</taxon>
        <taxon>Laurasiatheria</taxon>
        <taxon>Carnivora</taxon>
        <taxon>Caniformia</taxon>
        <taxon>Canidae</taxon>
        <taxon>Vulpes</taxon>
    </lineage>
</organism>
<sequence>MATARAPWQRARGWKGEWPEPGRGRGAARCPLPGGAQSGLGGRQPGGWETPRLGRRSVRVFTWVTRKAAPPRPGPGAGAVVSGSLRDTPTPTPTPGTGANHARPRARCALRSRPAEHGRGAASRTPGLSPSVSAGTGARRPGWRGGLSRLRGARGAGTPPGARSLRSAGAGGAQPGPRTPDPDPAGRRGGGQGAAGPGGHFESEERPQDGCVGTRNNFDLRNQHSSNLLRFLCNIGHIPESEDREKRSRSPGGRV</sequence>
<feature type="compositionally biased region" description="Basic and acidic residues" evidence="1">
    <location>
        <begin position="14"/>
        <end position="23"/>
    </location>
</feature>
<feature type="compositionally biased region" description="Low complexity" evidence="1">
    <location>
        <begin position="156"/>
        <end position="168"/>
    </location>
</feature>
<feature type="compositionally biased region" description="Gly residues" evidence="1">
    <location>
        <begin position="187"/>
        <end position="199"/>
    </location>
</feature>
<keyword evidence="2" id="KW-1185">Reference proteome</keyword>
<reference evidence="3" key="1">
    <citation type="submission" date="2025-08" db="UniProtKB">
        <authorList>
            <consortium name="RefSeq"/>
        </authorList>
    </citation>
    <scope>IDENTIFICATION</scope>
    <source>
        <tissue evidence="3">Cell line</tissue>
    </source>
</reference>
<gene>
    <name evidence="3" type="primary">LOC112921736</name>
</gene>
<proteinExistence type="predicted"/>